<evidence type="ECO:0000256" key="4">
    <source>
        <dbReference type="ARBA" id="ARBA00022679"/>
    </source>
</evidence>
<dbReference type="EC" id="2.5.1.75" evidence="10"/>
<feature type="binding site" evidence="10">
    <location>
        <begin position="10"/>
        <end position="17"/>
    </location>
    <ligand>
        <name>ATP</name>
        <dbReference type="ChEBI" id="CHEBI:30616"/>
    </ligand>
</feature>
<dbReference type="RefSeq" id="WP_112220053.1">
    <property type="nucleotide sequence ID" value="NZ_MVJN01000008.1"/>
</dbReference>
<evidence type="ECO:0000256" key="12">
    <source>
        <dbReference type="RuleBase" id="RU003784"/>
    </source>
</evidence>
<comment type="catalytic activity">
    <reaction evidence="9 10 11">
        <text>adenosine(37) in tRNA + dimethylallyl diphosphate = N(6)-dimethylallyladenosine(37) in tRNA + diphosphate</text>
        <dbReference type="Rhea" id="RHEA:26482"/>
        <dbReference type="Rhea" id="RHEA-COMP:10162"/>
        <dbReference type="Rhea" id="RHEA-COMP:10375"/>
        <dbReference type="ChEBI" id="CHEBI:33019"/>
        <dbReference type="ChEBI" id="CHEBI:57623"/>
        <dbReference type="ChEBI" id="CHEBI:74411"/>
        <dbReference type="ChEBI" id="CHEBI:74415"/>
        <dbReference type="EC" id="2.5.1.75"/>
    </reaction>
</comment>
<keyword evidence="6 10" id="KW-0547">Nucleotide-binding</keyword>
<gene>
    <name evidence="10" type="primary">miaA</name>
    <name evidence="14" type="ORF">B1207_11155</name>
</gene>
<organism evidence="14 15">
    <name type="scientific">Legionella quinlivanii</name>
    <dbReference type="NCBI Taxonomy" id="45073"/>
    <lineage>
        <taxon>Bacteria</taxon>
        <taxon>Pseudomonadati</taxon>
        <taxon>Pseudomonadota</taxon>
        <taxon>Gammaproteobacteria</taxon>
        <taxon>Legionellales</taxon>
        <taxon>Legionellaceae</taxon>
        <taxon>Legionella</taxon>
    </lineage>
</organism>
<dbReference type="GO" id="GO:0052381">
    <property type="term" value="F:tRNA dimethylallyltransferase activity"/>
    <property type="evidence" value="ECO:0007669"/>
    <property type="project" value="UniProtKB-UniRule"/>
</dbReference>
<comment type="subunit">
    <text evidence="10">Monomer.</text>
</comment>
<comment type="function">
    <text evidence="2 10 12">Catalyzes the transfer of a dimethylallyl group onto the adenine at position 37 in tRNAs that read codons beginning with uridine, leading to the formation of N6-(dimethylallyl)adenosine (i(6)A).</text>
</comment>
<dbReference type="SUPFAM" id="SSF52540">
    <property type="entry name" value="P-loop containing nucleoside triphosphate hydrolases"/>
    <property type="match status" value="1"/>
</dbReference>
<protein>
    <recommendedName>
        <fullName evidence="10">tRNA dimethylallyltransferase</fullName>
        <ecNumber evidence="10">2.5.1.75</ecNumber>
    </recommendedName>
    <alternativeName>
        <fullName evidence="10">Dimethylallyl diphosphate:tRNA dimethylallyltransferase</fullName>
        <shortName evidence="10">DMAPP:tRNA dimethylallyltransferase</shortName>
        <shortName evidence="10">DMATase</shortName>
    </alternativeName>
    <alternativeName>
        <fullName evidence="10">Isopentenyl-diphosphate:tRNA isopentenyltransferase</fullName>
        <shortName evidence="10">IPP transferase</shortName>
        <shortName evidence="10">IPPT</shortName>
        <shortName evidence="10">IPTase</shortName>
    </alternativeName>
</protein>
<name>A0A364LH93_9GAMM</name>
<evidence type="ECO:0000256" key="5">
    <source>
        <dbReference type="ARBA" id="ARBA00022694"/>
    </source>
</evidence>
<dbReference type="PANTHER" id="PTHR11088:SF60">
    <property type="entry name" value="TRNA DIMETHYLALLYLTRANSFERASE"/>
    <property type="match status" value="1"/>
</dbReference>
<keyword evidence="5 10" id="KW-0819">tRNA processing</keyword>
<evidence type="ECO:0000256" key="7">
    <source>
        <dbReference type="ARBA" id="ARBA00022840"/>
    </source>
</evidence>
<dbReference type="AlphaFoldDB" id="A0A364LH93"/>
<dbReference type="InterPro" id="IPR039657">
    <property type="entry name" value="Dimethylallyltransferase"/>
</dbReference>
<dbReference type="Gene3D" id="1.10.20.140">
    <property type="match status" value="1"/>
</dbReference>
<sequence length="311" mass="35430">MHNRVFCLMGPTASGKTALASQLVQQFPFEIVSVDSAMIYREMNIGTAKPDEDELAGAPHHLIDILNPNESYSAARFCDDVIPLINAIRARGNWPLLVGGTMMYFNALQQGLSELPVADDSLRSELSQRIVSEGLESLYAELLTVDAASASRIHANDSQRIQRALEVYYTTGKPLSAFLQQQDKKHQFSFINWGLFPDNRAWLHERIAMRFDLMLDQGFLEEVKQLQSKWSLTMDYPSMRCVGYRQALSYLAGEYSSFEEFRMKGIASTRQLAKRQLTWLRSWAQIDYFPPEESNTMQKVIANIHKIMDNS</sequence>
<evidence type="ECO:0000256" key="1">
    <source>
        <dbReference type="ARBA" id="ARBA00001946"/>
    </source>
</evidence>
<feature type="site" description="Interaction with substrate tRNA" evidence="10">
    <location>
        <position position="123"/>
    </location>
</feature>
<evidence type="ECO:0000256" key="6">
    <source>
        <dbReference type="ARBA" id="ARBA00022741"/>
    </source>
</evidence>
<feature type="site" description="Interaction with substrate tRNA" evidence="10">
    <location>
        <position position="101"/>
    </location>
</feature>
<dbReference type="HAMAP" id="MF_00185">
    <property type="entry name" value="IPP_trans"/>
    <property type="match status" value="1"/>
</dbReference>
<dbReference type="GO" id="GO:0006400">
    <property type="term" value="P:tRNA modification"/>
    <property type="evidence" value="ECO:0007669"/>
    <property type="project" value="TreeGrafter"/>
</dbReference>
<evidence type="ECO:0000256" key="13">
    <source>
        <dbReference type="RuleBase" id="RU003785"/>
    </source>
</evidence>
<comment type="caution">
    <text evidence="10">Lacks conserved residue(s) required for the propagation of feature annotation.</text>
</comment>
<evidence type="ECO:0000256" key="10">
    <source>
        <dbReference type="HAMAP-Rule" id="MF_00185"/>
    </source>
</evidence>
<dbReference type="Proteomes" id="UP000249458">
    <property type="component" value="Unassembled WGS sequence"/>
</dbReference>
<comment type="similarity">
    <text evidence="3 10 13">Belongs to the IPP transferase family.</text>
</comment>
<evidence type="ECO:0000313" key="15">
    <source>
        <dbReference type="Proteomes" id="UP000249458"/>
    </source>
</evidence>
<evidence type="ECO:0000256" key="11">
    <source>
        <dbReference type="RuleBase" id="RU003783"/>
    </source>
</evidence>
<keyword evidence="8 10" id="KW-0460">Magnesium</keyword>
<keyword evidence="7 10" id="KW-0067">ATP-binding</keyword>
<keyword evidence="4 10" id="KW-0808">Transferase</keyword>
<feature type="region of interest" description="Interaction with substrate tRNA" evidence="10">
    <location>
        <begin position="35"/>
        <end position="38"/>
    </location>
</feature>
<feature type="region of interest" description="Interaction with substrate tRNA" evidence="10">
    <location>
        <begin position="240"/>
        <end position="245"/>
    </location>
</feature>
<evidence type="ECO:0000313" key="14">
    <source>
        <dbReference type="EMBL" id="RAP35650.1"/>
    </source>
</evidence>
<dbReference type="NCBIfam" id="TIGR00174">
    <property type="entry name" value="miaA"/>
    <property type="match status" value="1"/>
</dbReference>
<dbReference type="FunFam" id="1.10.20.140:FF:000001">
    <property type="entry name" value="tRNA dimethylallyltransferase"/>
    <property type="match status" value="1"/>
</dbReference>
<feature type="region of interest" description="Interaction with substrate tRNA" evidence="10">
    <location>
        <begin position="159"/>
        <end position="163"/>
    </location>
</feature>
<feature type="binding site" evidence="10">
    <location>
        <begin position="12"/>
        <end position="17"/>
    </location>
    <ligand>
        <name>substrate</name>
    </ligand>
</feature>
<dbReference type="PANTHER" id="PTHR11088">
    <property type="entry name" value="TRNA DIMETHYLALLYLTRANSFERASE"/>
    <property type="match status" value="1"/>
</dbReference>
<evidence type="ECO:0000256" key="8">
    <source>
        <dbReference type="ARBA" id="ARBA00022842"/>
    </source>
</evidence>
<proteinExistence type="inferred from homology"/>
<evidence type="ECO:0000256" key="9">
    <source>
        <dbReference type="ARBA" id="ARBA00049563"/>
    </source>
</evidence>
<evidence type="ECO:0000256" key="2">
    <source>
        <dbReference type="ARBA" id="ARBA00003213"/>
    </source>
</evidence>
<dbReference type="EMBL" id="MVJN01000008">
    <property type="protein sequence ID" value="RAP35650.1"/>
    <property type="molecule type" value="Genomic_DNA"/>
</dbReference>
<evidence type="ECO:0000256" key="3">
    <source>
        <dbReference type="ARBA" id="ARBA00005842"/>
    </source>
</evidence>
<dbReference type="InterPro" id="IPR027417">
    <property type="entry name" value="P-loop_NTPase"/>
</dbReference>
<accession>A0A364LH93</accession>
<dbReference type="InterPro" id="IPR018022">
    <property type="entry name" value="IPT"/>
</dbReference>
<reference evidence="14 15" key="1">
    <citation type="submission" date="2017-02" db="EMBL/GenBank/DDBJ databases">
        <title>Legionella quilivanii strain from human: case report and whole genome sequencing analysis.</title>
        <authorList>
            <person name="Lalancette C."/>
            <person name="Leduc J.-M."/>
            <person name="Levesque S."/>
            <person name="Fournier E."/>
            <person name="Saoud J."/>
            <person name="Faucher S.P."/>
            <person name="Bernard K."/>
            <person name="Martineau C."/>
            <person name="Longtin J."/>
        </authorList>
    </citation>
    <scope>NUCLEOTIDE SEQUENCE [LARGE SCALE GENOMIC DNA]</scope>
    <source>
        <strain evidence="14 15">ID143958</strain>
    </source>
</reference>
<dbReference type="Gene3D" id="3.40.50.300">
    <property type="entry name" value="P-loop containing nucleotide triphosphate hydrolases"/>
    <property type="match status" value="1"/>
</dbReference>
<comment type="cofactor">
    <cofactor evidence="1 10">
        <name>Mg(2+)</name>
        <dbReference type="ChEBI" id="CHEBI:18420"/>
    </cofactor>
</comment>
<dbReference type="GO" id="GO:0005524">
    <property type="term" value="F:ATP binding"/>
    <property type="evidence" value="ECO:0007669"/>
    <property type="project" value="UniProtKB-UniRule"/>
</dbReference>
<comment type="caution">
    <text evidence="14">The sequence shown here is derived from an EMBL/GenBank/DDBJ whole genome shotgun (WGS) entry which is preliminary data.</text>
</comment>
<dbReference type="Pfam" id="PF01715">
    <property type="entry name" value="IPPT"/>
    <property type="match status" value="1"/>
</dbReference>